<evidence type="ECO:0000313" key="1">
    <source>
        <dbReference type="EMBL" id="UXZ05210.1"/>
    </source>
</evidence>
<proteinExistence type="predicted"/>
<evidence type="ECO:0000313" key="2">
    <source>
        <dbReference type="Proteomes" id="UP001063782"/>
    </source>
</evidence>
<name>A0ABY6F5Q3_9GAMM</name>
<accession>A0ABY6F5Q3</accession>
<organism evidence="1 2">
    <name type="scientific">Moraxella nasicaprae</name>
    <dbReference type="NCBI Taxonomy" id="2904122"/>
    <lineage>
        <taxon>Bacteria</taxon>
        <taxon>Pseudomonadati</taxon>
        <taxon>Pseudomonadota</taxon>
        <taxon>Gammaproteobacteria</taxon>
        <taxon>Moraxellales</taxon>
        <taxon>Moraxellaceae</taxon>
        <taxon>Moraxella</taxon>
    </lineage>
</organism>
<gene>
    <name evidence="1" type="ORF">LU297_01795</name>
</gene>
<keyword evidence="2" id="KW-1185">Reference proteome</keyword>
<reference evidence="1" key="1">
    <citation type="submission" date="2021-12" db="EMBL/GenBank/DDBJ databases">
        <title>taxonomy of Moraxella sp. ZY201224.</title>
        <authorList>
            <person name="Li F."/>
        </authorList>
    </citation>
    <scope>NUCLEOTIDE SEQUENCE</scope>
    <source>
        <strain evidence="1">ZY201224</strain>
    </source>
</reference>
<sequence length="107" mass="12481">MTIMGYSARENRFFDKKDWYAWLAYGANGQPIEDNDDQVQYLNDDFKKAIRITYEEYGRFDFVYYVSGFDDGKILILNIITNNLTIATTNLNKTIEDWLNGVLVGLD</sequence>
<dbReference type="Proteomes" id="UP001063782">
    <property type="component" value="Chromosome"/>
</dbReference>
<protein>
    <submittedName>
        <fullName evidence="1">Uncharacterized protein</fullName>
    </submittedName>
</protein>
<dbReference type="RefSeq" id="WP_263076710.1">
    <property type="nucleotide sequence ID" value="NZ_CP089977.1"/>
</dbReference>
<dbReference type="EMBL" id="CP089977">
    <property type="protein sequence ID" value="UXZ05210.1"/>
    <property type="molecule type" value="Genomic_DNA"/>
</dbReference>